<gene>
    <name evidence="1" type="ORF">NPIL_353051</name>
</gene>
<sequence length="83" mass="9276">MLFGKIFILAFTRLRRKYSSYCQPEESGSGCLIETPHLSSAVIVCEKLVGGWMTAFQQPDPVATHWRRVCPRGISFSSSVLPV</sequence>
<comment type="caution">
    <text evidence="1">The sequence shown here is derived from an EMBL/GenBank/DDBJ whole genome shotgun (WGS) entry which is preliminary data.</text>
</comment>
<reference evidence="1" key="1">
    <citation type="submission" date="2020-08" db="EMBL/GenBank/DDBJ databases">
        <title>Multicomponent nature underlies the extraordinary mechanical properties of spider dragline silk.</title>
        <authorList>
            <person name="Kono N."/>
            <person name="Nakamura H."/>
            <person name="Mori M."/>
            <person name="Yoshida Y."/>
            <person name="Ohtoshi R."/>
            <person name="Malay A.D."/>
            <person name="Moran D.A.P."/>
            <person name="Tomita M."/>
            <person name="Numata K."/>
            <person name="Arakawa K."/>
        </authorList>
    </citation>
    <scope>NUCLEOTIDE SEQUENCE</scope>
</reference>
<dbReference type="Proteomes" id="UP000887013">
    <property type="component" value="Unassembled WGS sequence"/>
</dbReference>
<accession>A0A8X6PKZ6</accession>
<evidence type="ECO:0000313" key="1">
    <source>
        <dbReference type="EMBL" id="GFT76668.1"/>
    </source>
</evidence>
<organism evidence="1 2">
    <name type="scientific">Nephila pilipes</name>
    <name type="common">Giant wood spider</name>
    <name type="synonym">Nephila maculata</name>
    <dbReference type="NCBI Taxonomy" id="299642"/>
    <lineage>
        <taxon>Eukaryota</taxon>
        <taxon>Metazoa</taxon>
        <taxon>Ecdysozoa</taxon>
        <taxon>Arthropoda</taxon>
        <taxon>Chelicerata</taxon>
        <taxon>Arachnida</taxon>
        <taxon>Araneae</taxon>
        <taxon>Araneomorphae</taxon>
        <taxon>Entelegynae</taxon>
        <taxon>Araneoidea</taxon>
        <taxon>Nephilidae</taxon>
        <taxon>Nephila</taxon>
    </lineage>
</organism>
<dbReference type="EMBL" id="BMAW01022167">
    <property type="protein sequence ID" value="GFT76668.1"/>
    <property type="molecule type" value="Genomic_DNA"/>
</dbReference>
<name>A0A8X6PKZ6_NEPPI</name>
<dbReference type="AlphaFoldDB" id="A0A8X6PKZ6"/>
<evidence type="ECO:0000313" key="2">
    <source>
        <dbReference type="Proteomes" id="UP000887013"/>
    </source>
</evidence>
<protein>
    <submittedName>
        <fullName evidence="1">Uncharacterized protein</fullName>
    </submittedName>
</protein>
<proteinExistence type="predicted"/>
<keyword evidence="2" id="KW-1185">Reference proteome</keyword>